<proteinExistence type="predicted"/>
<dbReference type="Pfam" id="PF04361">
    <property type="entry name" value="DUF494"/>
    <property type="match status" value="1"/>
</dbReference>
<evidence type="ECO:0000313" key="1">
    <source>
        <dbReference type="EMBL" id="OGF98336.1"/>
    </source>
</evidence>
<dbReference type="Proteomes" id="UP000176992">
    <property type="component" value="Unassembled WGS sequence"/>
</dbReference>
<comment type="caution">
    <text evidence="1">The sequence shown here is derived from an EMBL/GenBank/DDBJ whole genome shotgun (WGS) entry which is preliminary data.</text>
</comment>
<evidence type="ECO:0008006" key="3">
    <source>
        <dbReference type="Google" id="ProtNLM"/>
    </source>
</evidence>
<dbReference type="EMBL" id="MFIV01000124">
    <property type="protein sequence ID" value="OGF98336.1"/>
    <property type="molecule type" value="Genomic_DNA"/>
</dbReference>
<reference evidence="1 2" key="1">
    <citation type="journal article" date="2016" name="Nat. Commun.">
        <title>Thousands of microbial genomes shed light on interconnected biogeochemical processes in an aquifer system.</title>
        <authorList>
            <person name="Anantharaman K."/>
            <person name="Brown C.T."/>
            <person name="Hug L.A."/>
            <person name="Sharon I."/>
            <person name="Castelle C.J."/>
            <person name="Probst A.J."/>
            <person name="Thomas B.C."/>
            <person name="Singh A."/>
            <person name="Wilkins M.J."/>
            <person name="Karaoz U."/>
            <person name="Brodie E.L."/>
            <person name="Williams K.H."/>
            <person name="Hubbard S.S."/>
            <person name="Banfield J.F."/>
        </authorList>
    </citation>
    <scope>NUCLEOTIDE SEQUENCE [LARGE SCALE GENOMIC DNA]</scope>
</reference>
<organism evidence="1 2">
    <name type="scientific">Candidatus Glassbacteria bacterium GWA2_58_10</name>
    <dbReference type="NCBI Taxonomy" id="1817865"/>
    <lineage>
        <taxon>Bacteria</taxon>
        <taxon>Candidatus Glassiibacteriota</taxon>
    </lineage>
</organism>
<gene>
    <name evidence="1" type="ORF">A2Z86_11750</name>
</gene>
<dbReference type="InterPro" id="IPR007456">
    <property type="entry name" value="Smg"/>
</dbReference>
<sequence length="185" mass="22038">MRAGEARGAIKCQRRKGVQRNLDEIISYMQDKFRPYDLFDRQLKQITRDLMERGYTLDEITRGINAYLLQLKPRSSDLRFREKTLQREYTFRILDSSESRYISRDAYGYLCLLRGLGLISAEETEELINYVVENQIEVQDGEELQSVMMDLVSENELDGEMNLDGKKELEDRPALWHYFRKRRLH</sequence>
<dbReference type="AlphaFoldDB" id="A0A1F5YEB8"/>
<evidence type="ECO:0000313" key="2">
    <source>
        <dbReference type="Proteomes" id="UP000176992"/>
    </source>
</evidence>
<name>A0A1F5YEB8_9BACT</name>
<protein>
    <recommendedName>
        <fullName evidence="3">DUF494 family protein</fullName>
    </recommendedName>
</protein>
<accession>A0A1F5YEB8</accession>